<evidence type="ECO:0000313" key="3">
    <source>
        <dbReference type="Proteomes" id="UP000199586"/>
    </source>
</evidence>
<proteinExistence type="predicted"/>
<dbReference type="Pfam" id="PF07332">
    <property type="entry name" value="Phage_holin_3_6"/>
    <property type="match status" value="1"/>
</dbReference>
<dbReference type="Proteomes" id="UP000199586">
    <property type="component" value="Unassembled WGS sequence"/>
</dbReference>
<dbReference type="InterPro" id="IPR009937">
    <property type="entry name" value="Phage_holin_3_6"/>
</dbReference>
<dbReference type="OrthoDB" id="7584737at2"/>
<feature type="transmembrane region" description="Helical" evidence="1">
    <location>
        <begin position="80"/>
        <end position="103"/>
    </location>
</feature>
<dbReference type="STRING" id="634430.SAMN04488241_104226"/>
<dbReference type="AlphaFoldDB" id="A0A1I5RYZ1"/>
<keyword evidence="1" id="KW-0472">Membrane</keyword>
<keyword evidence="1" id="KW-0812">Transmembrane</keyword>
<reference evidence="3" key="1">
    <citation type="submission" date="2016-10" db="EMBL/GenBank/DDBJ databases">
        <authorList>
            <person name="Varghese N."/>
            <person name="Submissions S."/>
        </authorList>
    </citation>
    <scope>NUCLEOTIDE SEQUENCE [LARGE SCALE GENOMIC DNA]</scope>
    <source>
        <strain evidence="3">CGMCC 1.9113</strain>
    </source>
</reference>
<dbReference type="RefSeq" id="WP_093332743.1">
    <property type="nucleotide sequence ID" value="NZ_FOXP01000004.1"/>
</dbReference>
<name>A0A1I5RYZ1_9SPHN</name>
<evidence type="ECO:0000256" key="1">
    <source>
        <dbReference type="SAM" id="Phobius"/>
    </source>
</evidence>
<dbReference type="EMBL" id="FOXP01000004">
    <property type="protein sequence ID" value="SFP63654.1"/>
    <property type="molecule type" value="Genomic_DNA"/>
</dbReference>
<accession>A0A1I5RYZ1</accession>
<feature type="transmembrane region" description="Helical" evidence="1">
    <location>
        <begin position="49"/>
        <end position="74"/>
    </location>
</feature>
<keyword evidence="1" id="KW-1133">Transmembrane helix</keyword>
<protein>
    <submittedName>
        <fullName evidence="2">Putative Holin-X, holin superfamily III</fullName>
    </submittedName>
</protein>
<keyword evidence="3" id="KW-1185">Reference proteome</keyword>
<gene>
    <name evidence="2" type="ORF">SAMN04488241_104226</name>
</gene>
<evidence type="ECO:0000313" key="2">
    <source>
        <dbReference type="EMBL" id="SFP63654.1"/>
    </source>
</evidence>
<sequence length="115" mass="11596">MTPIDSSLDHAPGVATLVGRLVDDSRALVSAEVALYKARAGERVAAYKAAAIFFVSAGVLALCAFIALLVGLILSLATLIGPLGATAIVTGVVFLTAAILAVVGRGKLASPERHA</sequence>
<organism evidence="2 3">
    <name type="scientific">Sphingomonas rubra</name>
    <dbReference type="NCBI Taxonomy" id="634430"/>
    <lineage>
        <taxon>Bacteria</taxon>
        <taxon>Pseudomonadati</taxon>
        <taxon>Pseudomonadota</taxon>
        <taxon>Alphaproteobacteria</taxon>
        <taxon>Sphingomonadales</taxon>
        <taxon>Sphingomonadaceae</taxon>
        <taxon>Sphingomonas</taxon>
    </lineage>
</organism>